<keyword evidence="2" id="KW-1185">Reference proteome</keyword>
<evidence type="ECO:0008006" key="3">
    <source>
        <dbReference type="Google" id="ProtNLM"/>
    </source>
</evidence>
<dbReference type="RefSeq" id="WP_120319987.1">
    <property type="nucleotide sequence ID" value="NZ_BAAALB010000040.1"/>
</dbReference>
<name>A0A8J3KC07_9ACTN</name>
<dbReference type="Proteomes" id="UP000619293">
    <property type="component" value="Unassembled WGS sequence"/>
</dbReference>
<organism evidence="1 2">
    <name type="scientific">Catellatospora chokoriensis</name>
    <dbReference type="NCBI Taxonomy" id="310353"/>
    <lineage>
        <taxon>Bacteria</taxon>
        <taxon>Bacillati</taxon>
        <taxon>Actinomycetota</taxon>
        <taxon>Actinomycetes</taxon>
        <taxon>Micromonosporales</taxon>
        <taxon>Micromonosporaceae</taxon>
        <taxon>Catellatospora</taxon>
    </lineage>
</organism>
<dbReference type="EMBL" id="BONG01000077">
    <property type="protein sequence ID" value="GIF93978.1"/>
    <property type="molecule type" value="Genomic_DNA"/>
</dbReference>
<evidence type="ECO:0000313" key="2">
    <source>
        <dbReference type="Proteomes" id="UP000619293"/>
    </source>
</evidence>
<gene>
    <name evidence="1" type="ORF">Cch02nite_74220</name>
</gene>
<comment type="caution">
    <text evidence="1">The sequence shown here is derived from an EMBL/GenBank/DDBJ whole genome shotgun (WGS) entry which is preliminary data.</text>
</comment>
<accession>A0A8J3KC07</accession>
<proteinExistence type="predicted"/>
<protein>
    <recommendedName>
        <fullName evidence="3">Tellurite resistance protein TerB</fullName>
    </recommendedName>
</protein>
<evidence type="ECO:0000313" key="1">
    <source>
        <dbReference type="EMBL" id="GIF93978.1"/>
    </source>
</evidence>
<dbReference type="AlphaFoldDB" id="A0A8J3KC07"/>
<sequence length="132" mass="13515">MTEYTDQERQTLRTAAFGAVFLVSHADPGFFASFKESIAGAKALAGASPELQSVFKSGGLPEIPKGSPAELESGVLTALQQSAGILQAKSPQDLTEFRTVITAACDQVANASGGVKDTETAAIAKVKSAIGA</sequence>
<reference evidence="1 2" key="1">
    <citation type="submission" date="2021-01" db="EMBL/GenBank/DDBJ databases">
        <title>Whole genome shotgun sequence of Catellatospora chokoriensis NBRC 107358.</title>
        <authorList>
            <person name="Komaki H."/>
            <person name="Tamura T."/>
        </authorList>
    </citation>
    <scope>NUCLEOTIDE SEQUENCE [LARGE SCALE GENOMIC DNA]</scope>
    <source>
        <strain evidence="1 2">NBRC 107358</strain>
    </source>
</reference>